<keyword evidence="3" id="KW-1185">Reference proteome</keyword>
<feature type="transmembrane region" description="Helical" evidence="1">
    <location>
        <begin position="53"/>
        <end position="76"/>
    </location>
</feature>
<reference evidence="2" key="1">
    <citation type="submission" date="2021-07" db="EMBL/GenBank/DDBJ databases">
        <authorList>
            <person name="Durling M."/>
        </authorList>
    </citation>
    <scope>NUCLEOTIDE SEQUENCE</scope>
</reference>
<organism evidence="2 3">
    <name type="scientific">Hymenoscyphus fraxineus</name>
    <dbReference type="NCBI Taxonomy" id="746836"/>
    <lineage>
        <taxon>Eukaryota</taxon>
        <taxon>Fungi</taxon>
        <taxon>Dikarya</taxon>
        <taxon>Ascomycota</taxon>
        <taxon>Pezizomycotina</taxon>
        <taxon>Leotiomycetes</taxon>
        <taxon>Helotiales</taxon>
        <taxon>Helotiaceae</taxon>
        <taxon>Hymenoscyphus</taxon>
    </lineage>
</organism>
<dbReference type="Proteomes" id="UP000696280">
    <property type="component" value="Unassembled WGS sequence"/>
</dbReference>
<proteinExistence type="predicted"/>
<keyword evidence="1" id="KW-0472">Membrane</keyword>
<accession>A0A9N9L2V7</accession>
<name>A0A9N9L2V7_9HELO</name>
<dbReference type="AlphaFoldDB" id="A0A9N9L2V7"/>
<protein>
    <submittedName>
        <fullName evidence="2">Uncharacterized protein</fullName>
    </submittedName>
</protein>
<sequence length="85" mass="9279">MPINKLAAQFKEAVDGGLDPLDIELDEGAAKQKVPKARGINELLPLLNPSTRITFSLSFSFGSAVAFVIFVLLLIFPSYRCKIRG</sequence>
<gene>
    <name evidence="2" type="ORF">HYFRA_00008878</name>
</gene>
<evidence type="ECO:0000313" key="2">
    <source>
        <dbReference type="EMBL" id="CAG8956022.1"/>
    </source>
</evidence>
<comment type="caution">
    <text evidence="2">The sequence shown here is derived from an EMBL/GenBank/DDBJ whole genome shotgun (WGS) entry which is preliminary data.</text>
</comment>
<keyword evidence="1" id="KW-0812">Transmembrane</keyword>
<evidence type="ECO:0000313" key="3">
    <source>
        <dbReference type="Proteomes" id="UP000696280"/>
    </source>
</evidence>
<evidence type="ECO:0000256" key="1">
    <source>
        <dbReference type="SAM" id="Phobius"/>
    </source>
</evidence>
<keyword evidence="1" id="KW-1133">Transmembrane helix</keyword>
<dbReference type="EMBL" id="CAJVRL010000067">
    <property type="protein sequence ID" value="CAG8956022.1"/>
    <property type="molecule type" value="Genomic_DNA"/>
</dbReference>